<dbReference type="EMBL" id="JAGSNF010000004">
    <property type="protein sequence ID" value="MBR7742578.1"/>
    <property type="molecule type" value="Genomic_DNA"/>
</dbReference>
<accession>A0A941D7K4</accession>
<keyword evidence="3" id="KW-0311">Gluconate utilization</keyword>
<dbReference type="AlphaFoldDB" id="A0A941D7K4"/>
<evidence type="ECO:0000313" key="6">
    <source>
        <dbReference type="EMBL" id="MBR7742578.1"/>
    </source>
</evidence>
<dbReference type="SUPFAM" id="SSF48179">
    <property type="entry name" value="6-phosphogluconate dehydrogenase C-terminal domain-like"/>
    <property type="match status" value="1"/>
</dbReference>
<dbReference type="InterPro" id="IPR004849">
    <property type="entry name" value="6DGDH_YqeC"/>
</dbReference>
<organism evidence="6 7">
    <name type="scientific">Phycicoccus avicenniae</name>
    <dbReference type="NCBI Taxonomy" id="2828860"/>
    <lineage>
        <taxon>Bacteria</taxon>
        <taxon>Bacillati</taxon>
        <taxon>Actinomycetota</taxon>
        <taxon>Actinomycetes</taxon>
        <taxon>Micrococcales</taxon>
        <taxon>Intrasporangiaceae</taxon>
        <taxon>Phycicoccus</taxon>
    </lineage>
</organism>
<dbReference type="InterPro" id="IPR006114">
    <property type="entry name" value="6PGDH_C"/>
</dbReference>
<dbReference type="PROSITE" id="PS00461">
    <property type="entry name" value="6PGD"/>
    <property type="match status" value="1"/>
</dbReference>
<sequence length="379" mass="39905">MQLGLVGLGKMGGNMRERLRRAGHEVVGYDRNAQVSDASSLADMVKQLSGPRVVWVMVPHGKPTRDTVAALADLLDTGDLVIDGGNSKWTDDAENERILKEQGVGYVDCGVSGGIWGLENGYGLMAGGTKTNVRKAMPIFDALRPEGPRDEGFVHAGKVGAGHYTKMVHNGIEYGLMAAYAEGFELLMKKDIVDDVPGAFKAWSRGTVVRSWLLDLMVDALEENPTLDDVSDYTSDSGEGRWTVEEAIELAVPMPVITASLFSRFASRQEVSPTMQAVAALRGGFGGHQVMTVAEGQKLRAEAKAGVASADAATKKAARKEKAPSKRTAAKKSAQASTAGPASPGRTGSGTTKKAATRSGGAKKTGGTKAAAKRTTKKG</sequence>
<dbReference type="GO" id="GO:0019521">
    <property type="term" value="P:D-gluconate metabolic process"/>
    <property type="evidence" value="ECO:0007669"/>
    <property type="project" value="UniProtKB-KW"/>
</dbReference>
<keyword evidence="2" id="KW-0560">Oxidoreductase</keyword>
<dbReference type="GO" id="GO:0004616">
    <property type="term" value="F:phosphogluconate dehydrogenase (decarboxylating) activity"/>
    <property type="evidence" value="ECO:0007669"/>
    <property type="project" value="InterPro"/>
</dbReference>
<dbReference type="Pfam" id="PF00393">
    <property type="entry name" value="6PGD"/>
    <property type="match status" value="1"/>
</dbReference>
<feature type="region of interest" description="Disordered" evidence="4">
    <location>
        <begin position="307"/>
        <end position="379"/>
    </location>
</feature>
<dbReference type="InterPro" id="IPR006115">
    <property type="entry name" value="6PGDH_NADP-bd"/>
</dbReference>
<dbReference type="Gene3D" id="3.40.50.720">
    <property type="entry name" value="NAD(P)-binding Rossmann-like Domain"/>
    <property type="match status" value="1"/>
</dbReference>
<dbReference type="SUPFAM" id="SSF51735">
    <property type="entry name" value="NAD(P)-binding Rossmann-fold domains"/>
    <property type="match status" value="1"/>
</dbReference>
<dbReference type="PANTHER" id="PTHR11811">
    <property type="entry name" value="6-PHOSPHOGLUCONATE DEHYDROGENASE"/>
    <property type="match status" value="1"/>
</dbReference>
<dbReference type="InterPro" id="IPR008927">
    <property type="entry name" value="6-PGluconate_DH-like_C_sf"/>
</dbReference>
<dbReference type="SMART" id="SM01350">
    <property type="entry name" value="6PGD"/>
    <property type="match status" value="1"/>
</dbReference>
<comment type="caution">
    <text evidence="6">The sequence shown here is derived from an EMBL/GenBank/DDBJ whole genome shotgun (WGS) entry which is preliminary data.</text>
</comment>
<protein>
    <submittedName>
        <fullName evidence="6">Decarboxylating 6-phosphogluconate dehydrogenase</fullName>
    </submittedName>
</protein>
<feature type="compositionally biased region" description="Low complexity" evidence="4">
    <location>
        <begin position="350"/>
        <end position="370"/>
    </location>
</feature>
<evidence type="ECO:0000256" key="3">
    <source>
        <dbReference type="ARBA" id="ARBA00023064"/>
    </source>
</evidence>
<gene>
    <name evidence="6" type="primary">gnd</name>
    <name evidence="6" type="ORF">KC207_04670</name>
</gene>
<dbReference type="Pfam" id="PF03446">
    <property type="entry name" value="NAD_binding_2"/>
    <property type="match status" value="1"/>
</dbReference>
<evidence type="ECO:0000313" key="7">
    <source>
        <dbReference type="Proteomes" id="UP000677016"/>
    </source>
</evidence>
<dbReference type="InterPro" id="IPR013328">
    <property type="entry name" value="6PGD_dom2"/>
</dbReference>
<keyword evidence="7" id="KW-1185">Reference proteome</keyword>
<evidence type="ECO:0000259" key="5">
    <source>
        <dbReference type="SMART" id="SM01350"/>
    </source>
</evidence>
<evidence type="ECO:0000256" key="2">
    <source>
        <dbReference type="ARBA" id="ARBA00023002"/>
    </source>
</evidence>
<dbReference type="Proteomes" id="UP000677016">
    <property type="component" value="Unassembled WGS sequence"/>
</dbReference>
<proteinExistence type="inferred from homology"/>
<dbReference type="GO" id="GO:0006098">
    <property type="term" value="P:pentose-phosphate shunt"/>
    <property type="evidence" value="ECO:0007669"/>
    <property type="project" value="InterPro"/>
</dbReference>
<evidence type="ECO:0000256" key="1">
    <source>
        <dbReference type="ARBA" id="ARBA00008419"/>
    </source>
</evidence>
<dbReference type="NCBIfam" id="TIGR00872">
    <property type="entry name" value="gnd_rel"/>
    <property type="match status" value="1"/>
</dbReference>
<dbReference type="InterPro" id="IPR036291">
    <property type="entry name" value="NAD(P)-bd_dom_sf"/>
</dbReference>
<dbReference type="InterPro" id="IPR006184">
    <property type="entry name" value="6PGdom_BS"/>
</dbReference>
<feature type="domain" description="6-phosphogluconate dehydrogenase C-terminal" evidence="5">
    <location>
        <begin position="162"/>
        <end position="347"/>
    </location>
</feature>
<dbReference type="NCBIfam" id="NF007161">
    <property type="entry name" value="PRK09599.1"/>
    <property type="match status" value="1"/>
</dbReference>
<comment type="similarity">
    <text evidence="1">Belongs to the 6-phosphogluconate dehydrogenase family.</text>
</comment>
<dbReference type="GO" id="GO:0050661">
    <property type="term" value="F:NADP binding"/>
    <property type="evidence" value="ECO:0007669"/>
    <property type="project" value="InterPro"/>
</dbReference>
<dbReference type="InterPro" id="IPR006183">
    <property type="entry name" value="Pgluconate_DH"/>
</dbReference>
<dbReference type="Gene3D" id="1.10.1040.10">
    <property type="entry name" value="N-(1-d-carboxylethyl)-l-norvaline Dehydrogenase, domain 2"/>
    <property type="match status" value="1"/>
</dbReference>
<evidence type="ECO:0000256" key="4">
    <source>
        <dbReference type="SAM" id="MobiDB-lite"/>
    </source>
</evidence>
<name>A0A941D7K4_9MICO</name>
<reference evidence="6" key="1">
    <citation type="submission" date="2021-04" db="EMBL/GenBank/DDBJ databases">
        <title>Phycicoccus avicenniae sp. nov., a novel endophytic actinomycetes isolated from branch of Avicennia mariana.</title>
        <authorList>
            <person name="Tuo L."/>
        </authorList>
    </citation>
    <scope>NUCLEOTIDE SEQUENCE</scope>
    <source>
        <strain evidence="6">BSK3Z-2</strain>
    </source>
</reference>
<dbReference type="PRINTS" id="PR00076">
    <property type="entry name" value="6PGDHDRGNASE"/>
</dbReference>